<sequence length="175" mass="19348">MKRLFAALAIVAVAGFGCAKTQERPVLDPNMTAYENADYGFTFAYPSNMEVRQREGENRASQYLGFDVDFFISLRDTVREKDATNIAWFYAAPGLSADAFTAALVASNPDGVVEVKSVEDVVMNGLQLKKVTSTTEMGTDKAHYLFDRNGTLIIVSVFLGEETAWNDVFQTLYTP</sequence>
<evidence type="ECO:0008006" key="4">
    <source>
        <dbReference type="Google" id="ProtNLM"/>
    </source>
</evidence>
<feature type="chain" id="PRO_5009533343" description="Lipoprotein" evidence="1">
    <location>
        <begin position="20"/>
        <end position="175"/>
    </location>
</feature>
<dbReference type="EMBL" id="MGFE01000015">
    <property type="protein sequence ID" value="OGL98810.1"/>
    <property type="molecule type" value="Genomic_DNA"/>
</dbReference>
<reference evidence="2 3" key="1">
    <citation type="journal article" date="2016" name="Nat. Commun.">
        <title>Thousands of microbial genomes shed light on interconnected biogeochemical processes in an aquifer system.</title>
        <authorList>
            <person name="Anantharaman K."/>
            <person name="Brown C.T."/>
            <person name="Hug L.A."/>
            <person name="Sharon I."/>
            <person name="Castelle C.J."/>
            <person name="Probst A.J."/>
            <person name="Thomas B.C."/>
            <person name="Singh A."/>
            <person name="Wilkins M.J."/>
            <person name="Karaoz U."/>
            <person name="Brodie E.L."/>
            <person name="Williams K.H."/>
            <person name="Hubbard S.S."/>
            <person name="Banfield J.F."/>
        </authorList>
    </citation>
    <scope>NUCLEOTIDE SEQUENCE [LARGE SCALE GENOMIC DNA]</scope>
</reference>
<comment type="caution">
    <text evidence="2">The sequence shown here is derived from an EMBL/GenBank/DDBJ whole genome shotgun (WGS) entry which is preliminary data.</text>
</comment>
<gene>
    <name evidence="2" type="ORF">A2304_04940</name>
</gene>
<accession>A0A1F7W7Q2</accession>
<name>A0A1F7W7Q2_9BACT</name>
<evidence type="ECO:0000256" key="1">
    <source>
        <dbReference type="SAM" id="SignalP"/>
    </source>
</evidence>
<dbReference type="PROSITE" id="PS51257">
    <property type="entry name" value="PROKAR_LIPOPROTEIN"/>
    <property type="match status" value="1"/>
</dbReference>
<protein>
    <recommendedName>
        <fullName evidence="4">Lipoprotein</fullName>
    </recommendedName>
</protein>
<organism evidence="2 3">
    <name type="scientific">Candidatus Uhrbacteria bacterium RIFOXYB2_FULL_57_15</name>
    <dbReference type="NCBI Taxonomy" id="1802422"/>
    <lineage>
        <taxon>Bacteria</taxon>
        <taxon>Candidatus Uhriibacteriota</taxon>
    </lineage>
</organism>
<feature type="signal peptide" evidence="1">
    <location>
        <begin position="1"/>
        <end position="19"/>
    </location>
</feature>
<dbReference type="AlphaFoldDB" id="A0A1F7W7Q2"/>
<dbReference type="Proteomes" id="UP000176501">
    <property type="component" value="Unassembled WGS sequence"/>
</dbReference>
<proteinExistence type="predicted"/>
<keyword evidence="1" id="KW-0732">Signal</keyword>
<evidence type="ECO:0000313" key="3">
    <source>
        <dbReference type="Proteomes" id="UP000176501"/>
    </source>
</evidence>
<evidence type="ECO:0000313" key="2">
    <source>
        <dbReference type="EMBL" id="OGL98810.1"/>
    </source>
</evidence>